<dbReference type="SUPFAM" id="SSF51735">
    <property type="entry name" value="NAD(P)-binding Rossmann-fold domains"/>
    <property type="match status" value="1"/>
</dbReference>
<sequence length="288" mass="31224">MATPGPITRPAAEELRTVIVTGASSGIGAYCARALKAEGWRVFATARKPDDIAALEADGLEAFYLDYREPQSIAALVDAVLERTGGTLDALFNNGAYAQPGAVEDLAVAALREQFEANFFGWHDLTRRIVPVMRRQGHGRLVHCSSILGLAPVRFRGAYSASKHAIEGLMLCMRQELEGSGIHLSLIEPGPVTSKIASNGLTWFLKNIDLENSVHRADYQAQLARLQAGGSVSKLKPGPEIVHAALRHALLSQRPRPHYVVTLPARIGVALKRILPASLLYRVLARRA</sequence>
<evidence type="ECO:0000256" key="1">
    <source>
        <dbReference type="ARBA" id="ARBA00006484"/>
    </source>
</evidence>
<dbReference type="PANTHER" id="PTHR43976:SF16">
    <property type="entry name" value="SHORT-CHAIN DEHYDROGENASE_REDUCTASE FAMILY PROTEIN"/>
    <property type="match status" value="1"/>
</dbReference>
<keyword evidence="2" id="KW-0560">Oxidoreductase</keyword>
<dbReference type="Pfam" id="PF00106">
    <property type="entry name" value="adh_short"/>
    <property type="match status" value="1"/>
</dbReference>
<name>A0A090E9M5_MESPL</name>
<evidence type="ECO:0000313" key="4">
    <source>
        <dbReference type="EMBL" id="CDX24071.1"/>
    </source>
</evidence>
<dbReference type="InterPro" id="IPR036291">
    <property type="entry name" value="NAD(P)-bd_dom_sf"/>
</dbReference>
<dbReference type="PRINTS" id="PR00080">
    <property type="entry name" value="SDRFAMILY"/>
</dbReference>
<dbReference type="AlphaFoldDB" id="A0A090E9M5"/>
<proteinExistence type="inferred from homology"/>
<gene>
    <name evidence="4" type="ORF">MPL3356_40685</name>
</gene>
<evidence type="ECO:0000256" key="3">
    <source>
        <dbReference type="RuleBase" id="RU000363"/>
    </source>
</evidence>
<dbReference type="EMBL" id="CCMZ01000034">
    <property type="protein sequence ID" value="CDX24071.1"/>
    <property type="molecule type" value="Genomic_DNA"/>
</dbReference>
<dbReference type="InterPro" id="IPR051911">
    <property type="entry name" value="SDR_oxidoreductase"/>
</dbReference>
<keyword evidence="5" id="KW-1185">Reference proteome</keyword>
<dbReference type="PRINTS" id="PR00081">
    <property type="entry name" value="GDHRDH"/>
</dbReference>
<dbReference type="STRING" id="69974.MPLDJ20_50050"/>
<dbReference type="NCBIfam" id="NF004649">
    <property type="entry name" value="PRK05993.1"/>
    <property type="match status" value="1"/>
</dbReference>
<accession>A0A090E9M5</accession>
<reference evidence="5" key="1">
    <citation type="submission" date="2014-08" db="EMBL/GenBank/DDBJ databases">
        <authorList>
            <person name="Moulin L."/>
        </authorList>
    </citation>
    <scope>NUCLEOTIDE SEQUENCE [LARGE SCALE GENOMIC DNA]</scope>
</reference>
<dbReference type="Gene3D" id="3.40.50.720">
    <property type="entry name" value="NAD(P)-binding Rossmann-like Domain"/>
    <property type="match status" value="1"/>
</dbReference>
<dbReference type="InterPro" id="IPR020904">
    <property type="entry name" value="Sc_DH/Rdtase_CS"/>
</dbReference>
<protein>
    <submittedName>
        <fullName evidence="4">Short chain dehydrogenase</fullName>
    </submittedName>
</protein>
<dbReference type="PANTHER" id="PTHR43976">
    <property type="entry name" value="SHORT CHAIN DEHYDROGENASE"/>
    <property type="match status" value="1"/>
</dbReference>
<evidence type="ECO:0000256" key="2">
    <source>
        <dbReference type="ARBA" id="ARBA00023002"/>
    </source>
</evidence>
<dbReference type="PROSITE" id="PS00061">
    <property type="entry name" value="ADH_SHORT"/>
    <property type="match status" value="1"/>
</dbReference>
<dbReference type="Proteomes" id="UP000045285">
    <property type="component" value="Unassembled WGS sequence"/>
</dbReference>
<organism evidence="4 5">
    <name type="scientific">Mesorhizobium plurifarium</name>
    <dbReference type="NCBI Taxonomy" id="69974"/>
    <lineage>
        <taxon>Bacteria</taxon>
        <taxon>Pseudomonadati</taxon>
        <taxon>Pseudomonadota</taxon>
        <taxon>Alphaproteobacteria</taxon>
        <taxon>Hyphomicrobiales</taxon>
        <taxon>Phyllobacteriaceae</taxon>
        <taxon>Mesorhizobium</taxon>
    </lineage>
</organism>
<dbReference type="GO" id="GO:0016491">
    <property type="term" value="F:oxidoreductase activity"/>
    <property type="evidence" value="ECO:0007669"/>
    <property type="project" value="UniProtKB-KW"/>
</dbReference>
<comment type="similarity">
    <text evidence="1 3">Belongs to the short-chain dehydrogenases/reductases (SDR) family.</text>
</comment>
<evidence type="ECO:0000313" key="5">
    <source>
        <dbReference type="Proteomes" id="UP000045285"/>
    </source>
</evidence>
<dbReference type="CDD" id="cd05374">
    <property type="entry name" value="17beta-HSD-like_SDR_c"/>
    <property type="match status" value="1"/>
</dbReference>
<dbReference type="InterPro" id="IPR002347">
    <property type="entry name" value="SDR_fam"/>
</dbReference>